<name>A0A1G6I1K4_9BACT</name>
<dbReference type="PANTHER" id="PTHR36966">
    <property type="entry name" value="REP-ASSOCIATED TYROSINE TRANSPOSASE"/>
    <property type="match status" value="1"/>
</dbReference>
<dbReference type="GO" id="GO:0006313">
    <property type="term" value="P:DNA transposition"/>
    <property type="evidence" value="ECO:0007669"/>
    <property type="project" value="InterPro"/>
</dbReference>
<dbReference type="AlphaFoldDB" id="A0A1G6I1K4"/>
<proteinExistence type="predicted"/>
<dbReference type="GO" id="GO:0004803">
    <property type="term" value="F:transposase activity"/>
    <property type="evidence" value="ECO:0007669"/>
    <property type="project" value="InterPro"/>
</dbReference>
<dbReference type="EMBL" id="FMYP01000014">
    <property type="protein sequence ID" value="SDC00439.1"/>
    <property type="molecule type" value="Genomic_DNA"/>
</dbReference>
<dbReference type="OrthoDB" id="9794403at2"/>
<gene>
    <name evidence="2" type="ORF">SAMN05216323_101428</name>
</gene>
<dbReference type="InterPro" id="IPR052715">
    <property type="entry name" value="RAYT_transposase"/>
</dbReference>
<reference evidence="2 3" key="1">
    <citation type="submission" date="2016-09" db="EMBL/GenBank/DDBJ databases">
        <authorList>
            <person name="Capua I."/>
            <person name="De Benedictis P."/>
            <person name="Joannis T."/>
            <person name="Lombin L.H."/>
            <person name="Cattoli G."/>
        </authorList>
    </citation>
    <scope>NUCLEOTIDE SEQUENCE [LARGE SCALE GENOMIC DNA]</scope>
    <source>
        <strain evidence="2 3">A7P-90m</strain>
    </source>
</reference>
<dbReference type="PANTHER" id="PTHR36966:SF1">
    <property type="entry name" value="REP-ASSOCIATED TYROSINE TRANSPOSASE"/>
    <property type="match status" value="1"/>
</dbReference>
<evidence type="ECO:0000313" key="2">
    <source>
        <dbReference type="EMBL" id="SDC00439.1"/>
    </source>
</evidence>
<dbReference type="Proteomes" id="UP000199452">
    <property type="component" value="Unassembled WGS sequence"/>
</dbReference>
<dbReference type="SUPFAM" id="SSF143422">
    <property type="entry name" value="Transposase IS200-like"/>
    <property type="match status" value="1"/>
</dbReference>
<dbReference type="STRING" id="1640674.SAMN05216323_101428"/>
<dbReference type="InterPro" id="IPR002686">
    <property type="entry name" value="Transposase_17"/>
</dbReference>
<dbReference type="SMART" id="SM01321">
    <property type="entry name" value="Y1_Tnp"/>
    <property type="match status" value="1"/>
</dbReference>
<dbReference type="InterPro" id="IPR036515">
    <property type="entry name" value="Transposase_17_sf"/>
</dbReference>
<feature type="domain" description="Transposase IS200-like" evidence="1">
    <location>
        <begin position="21"/>
        <end position="176"/>
    </location>
</feature>
<evidence type="ECO:0000259" key="1">
    <source>
        <dbReference type="SMART" id="SM01321"/>
    </source>
</evidence>
<protein>
    <submittedName>
        <fullName evidence="2">REP element-mobilizing transposase RayT</fullName>
    </submittedName>
</protein>
<dbReference type="RefSeq" id="WP_092436708.1">
    <property type="nucleotide sequence ID" value="NZ_FMYP01000014.1"/>
</dbReference>
<organism evidence="2 3">
    <name type="scientific">Williamwhitmania taraxaci</name>
    <dbReference type="NCBI Taxonomy" id="1640674"/>
    <lineage>
        <taxon>Bacteria</taxon>
        <taxon>Pseudomonadati</taxon>
        <taxon>Bacteroidota</taxon>
        <taxon>Bacteroidia</taxon>
        <taxon>Bacteroidales</taxon>
        <taxon>Williamwhitmaniaceae</taxon>
        <taxon>Williamwhitmania</taxon>
    </lineage>
</organism>
<dbReference type="GO" id="GO:0043565">
    <property type="term" value="F:sequence-specific DNA binding"/>
    <property type="evidence" value="ECO:0007669"/>
    <property type="project" value="TreeGrafter"/>
</dbReference>
<accession>A0A1G6I1K4</accession>
<keyword evidence="3" id="KW-1185">Reference proteome</keyword>
<dbReference type="Gene3D" id="3.30.70.1290">
    <property type="entry name" value="Transposase IS200-like"/>
    <property type="match status" value="1"/>
</dbReference>
<evidence type="ECO:0000313" key="3">
    <source>
        <dbReference type="Proteomes" id="UP000199452"/>
    </source>
</evidence>
<sequence>MEKFQNKYRIPSARAAWWDYANPGAYFITICTHDRKHLFGQIYYGEMYLSPIGQIVDREWNKSFEIRAELFCDVWIIMPNHIHAILRIEPTNGEIANQVQTQGRVETHSRAFLHGVAYRSPKSISSFVAGFKSAATTRINQYRNTPKQPIWQTRFHDHIIRNDADYKRIATYIEQNPSKWMDDKFFRNG</sequence>